<dbReference type="RefSeq" id="WP_132620528.1">
    <property type="nucleotide sequence ID" value="NZ_SMKV01000006.1"/>
</dbReference>
<evidence type="ECO:0000256" key="3">
    <source>
        <dbReference type="ARBA" id="ARBA00022679"/>
    </source>
</evidence>
<evidence type="ECO:0000313" key="9">
    <source>
        <dbReference type="EMBL" id="TDC94655.1"/>
    </source>
</evidence>
<dbReference type="GO" id="GO:0008961">
    <property type="term" value="F:phosphatidylglycerol-prolipoprotein diacylglyceryl transferase activity"/>
    <property type="evidence" value="ECO:0007669"/>
    <property type="project" value="UniProtKB-UniRule"/>
</dbReference>
<comment type="catalytic activity">
    <reaction evidence="7">
        <text>L-cysteinyl-[prolipoprotein] + a 1,2-diacyl-sn-glycero-3-phospho-(1'-sn-glycerol) = an S-1,2-diacyl-sn-glyceryl-L-cysteinyl-[prolipoprotein] + sn-glycerol 1-phosphate + H(+)</text>
        <dbReference type="Rhea" id="RHEA:56712"/>
        <dbReference type="Rhea" id="RHEA-COMP:14679"/>
        <dbReference type="Rhea" id="RHEA-COMP:14680"/>
        <dbReference type="ChEBI" id="CHEBI:15378"/>
        <dbReference type="ChEBI" id="CHEBI:29950"/>
        <dbReference type="ChEBI" id="CHEBI:57685"/>
        <dbReference type="ChEBI" id="CHEBI:64716"/>
        <dbReference type="ChEBI" id="CHEBI:140658"/>
        <dbReference type="EC" id="2.5.1.145"/>
    </reaction>
</comment>
<dbReference type="EMBL" id="SMKV01000006">
    <property type="protein sequence ID" value="TDC94655.1"/>
    <property type="molecule type" value="Genomic_DNA"/>
</dbReference>
<accession>A0A4V2Y851</accession>
<feature type="transmembrane region" description="Helical" evidence="7">
    <location>
        <begin position="204"/>
        <end position="221"/>
    </location>
</feature>
<feature type="transmembrane region" description="Helical" evidence="7">
    <location>
        <begin position="103"/>
        <end position="123"/>
    </location>
</feature>
<dbReference type="InterPro" id="IPR001640">
    <property type="entry name" value="Lgt"/>
</dbReference>
<evidence type="ECO:0000256" key="8">
    <source>
        <dbReference type="SAM" id="MobiDB-lite"/>
    </source>
</evidence>
<keyword evidence="3 7" id="KW-0808">Transferase</keyword>
<name>A0A4V2Y851_9PSEU</name>
<evidence type="ECO:0000256" key="5">
    <source>
        <dbReference type="ARBA" id="ARBA00022989"/>
    </source>
</evidence>
<gene>
    <name evidence="7" type="primary">lgt</name>
    <name evidence="9" type="ORF">E1161_06195</name>
</gene>
<keyword evidence="2 7" id="KW-1003">Cell membrane</keyword>
<evidence type="ECO:0000256" key="7">
    <source>
        <dbReference type="HAMAP-Rule" id="MF_01147"/>
    </source>
</evidence>
<comment type="subcellular location">
    <subcellularLocation>
        <location evidence="7">Cell membrane</location>
        <topology evidence="7">Multi-pass membrane protein</topology>
    </subcellularLocation>
</comment>
<proteinExistence type="inferred from homology"/>
<feature type="transmembrane region" description="Helical" evidence="7">
    <location>
        <begin position="228"/>
        <end position="247"/>
    </location>
</feature>
<feature type="transmembrane region" description="Helical" evidence="7">
    <location>
        <begin position="32"/>
        <end position="50"/>
    </location>
</feature>
<keyword evidence="5 7" id="KW-1133">Transmembrane helix</keyword>
<organism evidence="9 10">
    <name type="scientific">Saccharopolyspora aridisoli</name>
    <dbReference type="NCBI Taxonomy" id="2530385"/>
    <lineage>
        <taxon>Bacteria</taxon>
        <taxon>Bacillati</taxon>
        <taxon>Actinomycetota</taxon>
        <taxon>Actinomycetes</taxon>
        <taxon>Pseudonocardiales</taxon>
        <taxon>Pseudonocardiaceae</taxon>
        <taxon>Saccharopolyspora</taxon>
    </lineage>
</organism>
<dbReference type="AlphaFoldDB" id="A0A4V2Y851"/>
<reference evidence="9 10" key="1">
    <citation type="submission" date="2019-03" db="EMBL/GenBank/DDBJ databases">
        <title>Draft genome sequences of novel Actinobacteria.</title>
        <authorList>
            <person name="Sahin N."/>
            <person name="Ay H."/>
            <person name="Saygin H."/>
        </authorList>
    </citation>
    <scope>NUCLEOTIDE SEQUENCE [LARGE SCALE GENOMIC DNA]</scope>
    <source>
        <strain evidence="9 10">16K404</strain>
    </source>
</reference>
<feature type="compositionally biased region" description="Acidic residues" evidence="8">
    <location>
        <begin position="313"/>
        <end position="343"/>
    </location>
</feature>
<comment type="similarity">
    <text evidence="1 7">Belongs to the Lgt family.</text>
</comment>
<feature type="transmembrane region" description="Helical" evidence="7">
    <location>
        <begin position="62"/>
        <end position="83"/>
    </location>
</feature>
<evidence type="ECO:0000256" key="2">
    <source>
        <dbReference type="ARBA" id="ARBA00022475"/>
    </source>
</evidence>
<dbReference type="GO" id="GO:0005886">
    <property type="term" value="C:plasma membrane"/>
    <property type="evidence" value="ECO:0007669"/>
    <property type="project" value="UniProtKB-SubCell"/>
</dbReference>
<feature type="transmembrane region" description="Helical" evidence="7">
    <location>
        <begin position="259"/>
        <end position="281"/>
    </location>
</feature>
<feature type="compositionally biased region" description="Basic and acidic residues" evidence="8">
    <location>
        <begin position="344"/>
        <end position="357"/>
    </location>
</feature>
<dbReference type="EC" id="2.5.1.145" evidence="7"/>
<dbReference type="Proteomes" id="UP000294744">
    <property type="component" value="Unassembled WGS sequence"/>
</dbReference>
<dbReference type="Pfam" id="PF01790">
    <property type="entry name" value="LGT"/>
    <property type="match status" value="1"/>
</dbReference>
<keyword evidence="6 7" id="KW-0472">Membrane</keyword>
<evidence type="ECO:0000256" key="6">
    <source>
        <dbReference type="ARBA" id="ARBA00023136"/>
    </source>
</evidence>
<keyword evidence="10" id="KW-1185">Reference proteome</keyword>
<dbReference type="UniPathway" id="UPA00664"/>
<evidence type="ECO:0000256" key="4">
    <source>
        <dbReference type="ARBA" id="ARBA00022692"/>
    </source>
</evidence>
<sequence>MNATVATSASPLLANIPSPPQGVWYIGPIPLRAYALCIIAGIVLAVWISNRRWIARGGREGTVVDVAVWAVPFGLIGGRLYHVATDWYKYFGPDRNPLDALKVWEGGLGIWGAVALGAVGAWIGCRQRGVPLPAFADTVAPGLVLAQAVGRLGNWFNQELYGGPTDVPWGLEIYRRIDPETGLADPIAGVAVDPTPITVVHPTFLYELLWNVGVFLLVLWADRKFRMGHGRVFALYVAGYTAGRVWIEMMRSDEATHILGIRINVFTSVVVLLGAVIYLLVVRGKREDPALLAGKPYPEDIPSTAEPKSNGDSEADETEDSDGDETEGSDGDETGSGESGADEPETKDSDGEAKDIDGETSEPDEDTGSKRDDDKATKSEVDDTDAKTQS</sequence>
<comment type="caution">
    <text evidence="9">The sequence shown here is derived from an EMBL/GenBank/DDBJ whole genome shotgun (WGS) entry which is preliminary data.</text>
</comment>
<keyword evidence="4 7" id="KW-0812">Transmembrane</keyword>
<comment type="pathway">
    <text evidence="7">Protein modification; lipoprotein biosynthesis (diacylglyceryl transfer).</text>
</comment>
<feature type="binding site" evidence="7">
    <location>
        <position position="151"/>
    </location>
    <ligand>
        <name>a 1,2-diacyl-sn-glycero-3-phospho-(1'-sn-glycerol)</name>
        <dbReference type="ChEBI" id="CHEBI:64716"/>
    </ligand>
</feature>
<protein>
    <recommendedName>
        <fullName evidence="7">Phosphatidylglycerol--prolipoprotein diacylglyceryl transferase</fullName>
        <ecNumber evidence="7">2.5.1.145</ecNumber>
    </recommendedName>
</protein>
<dbReference type="HAMAP" id="MF_01147">
    <property type="entry name" value="Lgt"/>
    <property type="match status" value="1"/>
</dbReference>
<feature type="transmembrane region" description="Helical" evidence="7">
    <location>
        <begin position="130"/>
        <end position="150"/>
    </location>
</feature>
<dbReference type="PANTHER" id="PTHR30589">
    <property type="entry name" value="PROLIPOPROTEIN DIACYLGLYCERYL TRANSFERASE"/>
    <property type="match status" value="1"/>
</dbReference>
<dbReference type="PROSITE" id="PS01311">
    <property type="entry name" value="LGT"/>
    <property type="match status" value="1"/>
</dbReference>
<feature type="region of interest" description="Disordered" evidence="8">
    <location>
        <begin position="291"/>
        <end position="390"/>
    </location>
</feature>
<evidence type="ECO:0000313" key="10">
    <source>
        <dbReference type="Proteomes" id="UP000294744"/>
    </source>
</evidence>
<dbReference type="OrthoDB" id="871140at2"/>
<dbReference type="NCBIfam" id="TIGR00544">
    <property type="entry name" value="lgt"/>
    <property type="match status" value="1"/>
</dbReference>
<feature type="compositionally biased region" description="Basic and acidic residues" evidence="8">
    <location>
        <begin position="367"/>
        <end position="390"/>
    </location>
</feature>
<comment type="function">
    <text evidence="7">Catalyzes the transfer of the diacylglyceryl group from phosphatidylglycerol to the sulfhydryl group of the N-terminal cysteine of a prolipoprotein, the first step in the formation of mature lipoproteins.</text>
</comment>
<evidence type="ECO:0000256" key="1">
    <source>
        <dbReference type="ARBA" id="ARBA00007150"/>
    </source>
</evidence>
<dbReference type="PANTHER" id="PTHR30589:SF0">
    <property type="entry name" value="PHOSPHATIDYLGLYCEROL--PROLIPOPROTEIN DIACYLGLYCERYL TRANSFERASE"/>
    <property type="match status" value="1"/>
</dbReference>
<dbReference type="GO" id="GO:0042158">
    <property type="term" value="P:lipoprotein biosynthetic process"/>
    <property type="evidence" value="ECO:0007669"/>
    <property type="project" value="UniProtKB-UniRule"/>
</dbReference>
<keyword evidence="9" id="KW-0328">Glycosyltransferase</keyword>
<keyword evidence="9" id="KW-0449">Lipoprotein</keyword>